<keyword evidence="5 11" id="KW-0812">Transmembrane</keyword>
<evidence type="ECO:0000313" key="15">
    <source>
        <dbReference type="Proteomes" id="UP000663834"/>
    </source>
</evidence>
<dbReference type="CDD" id="cd04590">
    <property type="entry name" value="CBS_pair_CorC_HlyC_assoc"/>
    <property type="match status" value="1"/>
</dbReference>
<dbReference type="EMBL" id="CAJNOW010017997">
    <property type="protein sequence ID" value="CAF1661876.1"/>
    <property type="molecule type" value="Genomic_DNA"/>
</dbReference>
<evidence type="ECO:0000256" key="9">
    <source>
        <dbReference type="ARBA" id="ARBA00023136"/>
    </source>
</evidence>
<dbReference type="Pfam" id="PF03471">
    <property type="entry name" value="CorC_HlyC"/>
    <property type="match status" value="1"/>
</dbReference>
<dbReference type="SMART" id="SM01091">
    <property type="entry name" value="CorC_HlyC"/>
    <property type="match status" value="1"/>
</dbReference>
<name>A0A816FI83_9BILA</name>
<evidence type="ECO:0000256" key="4">
    <source>
        <dbReference type="ARBA" id="ARBA00022475"/>
    </source>
</evidence>
<dbReference type="InterPro" id="IPR044751">
    <property type="entry name" value="Ion_transp-like_CBS"/>
</dbReference>
<comment type="similarity">
    <text evidence="2">Belongs to the UPF0053 family.</text>
</comment>
<evidence type="ECO:0000256" key="11">
    <source>
        <dbReference type="SAM" id="Phobius"/>
    </source>
</evidence>
<comment type="caution">
    <text evidence="13">The sequence shown here is derived from an EMBL/GenBank/DDBJ whole genome shotgun (WGS) entry which is preliminary data.</text>
</comment>
<dbReference type="Gene3D" id="3.10.580.10">
    <property type="entry name" value="CBS-domain"/>
    <property type="match status" value="1"/>
</dbReference>
<dbReference type="SUPFAM" id="SSF56176">
    <property type="entry name" value="FAD-binding/transporter-associated domain-like"/>
    <property type="match status" value="1"/>
</dbReference>
<evidence type="ECO:0000256" key="6">
    <source>
        <dbReference type="ARBA" id="ARBA00022737"/>
    </source>
</evidence>
<feature type="domain" description="CBS" evidence="12">
    <location>
        <begin position="240"/>
        <end position="300"/>
    </location>
</feature>
<evidence type="ECO:0000256" key="1">
    <source>
        <dbReference type="ARBA" id="ARBA00004651"/>
    </source>
</evidence>
<dbReference type="AlphaFoldDB" id="A0A816FI83"/>
<comment type="similarity">
    <text evidence="3">Belongs to the ACDP family.</text>
</comment>
<dbReference type="InterPro" id="IPR002550">
    <property type="entry name" value="CNNM"/>
</dbReference>
<evidence type="ECO:0000256" key="8">
    <source>
        <dbReference type="ARBA" id="ARBA00023122"/>
    </source>
</evidence>
<evidence type="ECO:0000313" key="13">
    <source>
        <dbReference type="EMBL" id="CAF1661876.1"/>
    </source>
</evidence>
<dbReference type="EMBL" id="CAJOBJ010000048">
    <property type="protein sequence ID" value="CAF3788707.1"/>
    <property type="molecule type" value="Genomic_DNA"/>
</dbReference>
<dbReference type="InterPro" id="IPR046342">
    <property type="entry name" value="CBS_dom_sf"/>
</dbReference>
<dbReference type="Pfam" id="PF01595">
    <property type="entry name" value="CNNM"/>
    <property type="match status" value="1"/>
</dbReference>
<dbReference type="Gene3D" id="3.30.465.10">
    <property type="match status" value="1"/>
</dbReference>
<dbReference type="Proteomes" id="UP000663834">
    <property type="component" value="Unassembled WGS sequence"/>
</dbReference>
<dbReference type="InterPro" id="IPR036318">
    <property type="entry name" value="FAD-bd_PCMH-like_sf"/>
</dbReference>
<feature type="transmembrane region" description="Helical" evidence="11">
    <location>
        <begin position="52"/>
        <end position="75"/>
    </location>
</feature>
<evidence type="ECO:0000256" key="3">
    <source>
        <dbReference type="ARBA" id="ARBA00010484"/>
    </source>
</evidence>
<evidence type="ECO:0000256" key="5">
    <source>
        <dbReference type="ARBA" id="ARBA00022692"/>
    </source>
</evidence>
<dbReference type="FunFam" id="3.10.580.10:FF:000002">
    <property type="entry name" value="Magnesium/cobalt efflux protein CorC"/>
    <property type="match status" value="1"/>
</dbReference>
<evidence type="ECO:0000256" key="10">
    <source>
        <dbReference type="PROSITE-ProRule" id="PRU00703"/>
    </source>
</evidence>
<evidence type="ECO:0000313" key="14">
    <source>
        <dbReference type="EMBL" id="CAF3788707.1"/>
    </source>
</evidence>
<dbReference type="PROSITE" id="PS51371">
    <property type="entry name" value="CBS"/>
    <property type="match status" value="1"/>
</dbReference>
<evidence type="ECO:0000256" key="2">
    <source>
        <dbReference type="ARBA" id="ARBA00006337"/>
    </source>
</evidence>
<dbReference type="InterPro" id="IPR016169">
    <property type="entry name" value="FAD-bd_PCMH_sub2"/>
</dbReference>
<evidence type="ECO:0000259" key="12">
    <source>
        <dbReference type="PROSITE" id="PS51371"/>
    </source>
</evidence>
<feature type="transmembrane region" description="Helical" evidence="11">
    <location>
        <begin position="87"/>
        <end position="106"/>
    </location>
</feature>
<dbReference type="SUPFAM" id="SSF54631">
    <property type="entry name" value="CBS-domain pair"/>
    <property type="match status" value="1"/>
</dbReference>
<keyword evidence="8 10" id="KW-0129">CBS domain</keyword>
<accession>A0A816FI83</accession>
<gene>
    <name evidence="14" type="ORF">GIL414_LOCUS427</name>
    <name evidence="13" type="ORF">KQP761_LOCUS32231</name>
</gene>
<keyword evidence="6" id="KW-0677">Repeat</keyword>
<keyword evidence="7 11" id="KW-1133">Transmembrane helix</keyword>
<sequence>MKSKNKNATLKLLEDKNSIVATALLGSNLANIFASSLVTVISIQSLDHSDHIMGAEIAIATFATTAIIFLFAEVLPKTIALNSPEKIAIMITPIFKIFMLLFSPIIKCTDVFNKIFFRIIGIQISNEIHIPPHEEIKNVVQMRHEQGKMIKDEKDMLHAVLELSETDVECIMCHRNEVFAIDINEQSEDIFNKISTSKFSRIPFYDSKPDNIIGFLHIRDFFFTLNKVNGDINKVNISLLLNKPVFVPHKTNLKSQLSEFRRLKTHMMFVVDEYGGIMGLITFEDLLEEIVGDIADEHDTETYDIVECSDGSILVVGDYPVRDFNKRFDADFNESVATTIAGLVINNFARIPKENEDFNLAGYNINIYQTESSKILKLKLIKI</sequence>
<proteinExistence type="inferred from homology"/>
<keyword evidence="9 11" id="KW-0472">Membrane</keyword>
<dbReference type="GO" id="GO:0005886">
    <property type="term" value="C:plasma membrane"/>
    <property type="evidence" value="ECO:0007669"/>
    <property type="project" value="UniProtKB-SubCell"/>
</dbReference>
<dbReference type="InterPro" id="IPR005170">
    <property type="entry name" value="Transptr-assoc_dom"/>
</dbReference>
<dbReference type="InterPro" id="IPR000644">
    <property type="entry name" value="CBS_dom"/>
</dbReference>
<dbReference type="OrthoDB" id="5353557at2759"/>
<reference evidence="13" key="1">
    <citation type="submission" date="2021-02" db="EMBL/GenBank/DDBJ databases">
        <authorList>
            <person name="Nowell W R."/>
        </authorList>
    </citation>
    <scope>NUCLEOTIDE SEQUENCE</scope>
</reference>
<dbReference type="GO" id="GO:0050660">
    <property type="term" value="F:flavin adenine dinucleotide binding"/>
    <property type="evidence" value="ECO:0007669"/>
    <property type="project" value="InterPro"/>
</dbReference>
<organism evidence="13 15">
    <name type="scientific">Rotaria magnacalcarata</name>
    <dbReference type="NCBI Taxonomy" id="392030"/>
    <lineage>
        <taxon>Eukaryota</taxon>
        <taxon>Metazoa</taxon>
        <taxon>Spiralia</taxon>
        <taxon>Gnathifera</taxon>
        <taxon>Rotifera</taxon>
        <taxon>Eurotatoria</taxon>
        <taxon>Bdelloidea</taxon>
        <taxon>Philodinida</taxon>
        <taxon>Philodinidae</taxon>
        <taxon>Rotaria</taxon>
    </lineage>
</organism>
<dbReference type="Proteomes" id="UP000681720">
    <property type="component" value="Unassembled WGS sequence"/>
</dbReference>
<protein>
    <recommendedName>
        <fullName evidence="12">CBS domain-containing protein</fullName>
    </recommendedName>
</protein>
<comment type="subcellular location">
    <subcellularLocation>
        <location evidence="1">Cell membrane</location>
        <topology evidence="1">Multi-pass membrane protein</topology>
    </subcellularLocation>
</comment>
<evidence type="ECO:0000256" key="7">
    <source>
        <dbReference type="ARBA" id="ARBA00022989"/>
    </source>
</evidence>
<feature type="transmembrane region" description="Helical" evidence="11">
    <location>
        <begin position="21"/>
        <end position="46"/>
    </location>
</feature>
<dbReference type="Pfam" id="PF00571">
    <property type="entry name" value="CBS"/>
    <property type="match status" value="1"/>
</dbReference>
<dbReference type="PANTHER" id="PTHR22777:SF32">
    <property type="entry name" value="UPF0053 INNER MEMBRANE PROTEIN YFJD"/>
    <property type="match status" value="1"/>
</dbReference>
<keyword evidence="4" id="KW-1003">Cell membrane</keyword>
<dbReference type="PANTHER" id="PTHR22777">
    <property type="entry name" value="HEMOLYSIN-RELATED"/>
    <property type="match status" value="1"/>
</dbReference>